<feature type="non-terminal residue" evidence="1">
    <location>
        <position position="1"/>
    </location>
</feature>
<name>A0A9N9NX89_9GLOM</name>
<dbReference type="AlphaFoldDB" id="A0A9N9NX89"/>
<proteinExistence type="predicted"/>
<protein>
    <submittedName>
        <fullName evidence="1">12779_t:CDS:1</fullName>
    </submittedName>
</protein>
<evidence type="ECO:0000313" key="2">
    <source>
        <dbReference type="Proteomes" id="UP000789396"/>
    </source>
</evidence>
<keyword evidence="2" id="KW-1185">Reference proteome</keyword>
<accession>A0A9N9NX89</accession>
<dbReference type="EMBL" id="CAJVPZ010045330">
    <property type="protein sequence ID" value="CAG8769085.1"/>
    <property type="molecule type" value="Genomic_DNA"/>
</dbReference>
<evidence type="ECO:0000313" key="1">
    <source>
        <dbReference type="EMBL" id="CAG8769085.1"/>
    </source>
</evidence>
<dbReference type="SUPFAM" id="SSF56059">
    <property type="entry name" value="Glutathione synthetase ATP-binding domain-like"/>
    <property type="match status" value="1"/>
</dbReference>
<sequence length="278" mass="31296">SDFFNVIDSNGKRQMIVVESDSSPAGQELMPSLDINKRHNGYKFITQTAFKQALKDTDPSIGELAILSDLASDEAEATGFAAAISEETKEHVWIVMLYDIAKYDQLLKWENKIMHIKDQDEAGGQNKVMAAKSFELFNTELSGSGLAIRFPKTVYNVNKSEIYSCIEKIGGRAVIKSPYGRLGIYTITNSEELKEFFDANQHYQKFIVQSLVESALWSTELCSEKFYHIGIIPNCNNQTFVNDLRIMVTTDEAGFHPVTIVSRRAREPLSNYLPNNSN</sequence>
<comment type="caution">
    <text evidence="1">The sequence shown here is derived from an EMBL/GenBank/DDBJ whole genome shotgun (WGS) entry which is preliminary data.</text>
</comment>
<dbReference type="OrthoDB" id="10268014at2759"/>
<organism evidence="1 2">
    <name type="scientific">Racocetra fulgida</name>
    <dbReference type="NCBI Taxonomy" id="60492"/>
    <lineage>
        <taxon>Eukaryota</taxon>
        <taxon>Fungi</taxon>
        <taxon>Fungi incertae sedis</taxon>
        <taxon>Mucoromycota</taxon>
        <taxon>Glomeromycotina</taxon>
        <taxon>Glomeromycetes</taxon>
        <taxon>Diversisporales</taxon>
        <taxon>Gigasporaceae</taxon>
        <taxon>Racocetra</taxon>
    </lineage>
</organism>
<feature type="non-terminal residue" evidence="1">
    <location>
        <position position="278"/>
    </location>
</feature>
<gene>
    <name evidence="1" type="ORF">RFULGI_LOCUS14918</name>
</gene>
<dbReference type="Proteomes" id="UP000789396">
    <property type="component" value="Unassembled WGS sequence"/>
</dbReference>
<reference evidence="1" key="1">
    <citation type="submission" date="2021-06" db="EMBL/GenBank/DDBJ databases">
        <authorList>
            <person name="Kallberg Y."/>
            <person name="Tangrot J."/>
            <person name="Rosling A."/>
        </authorList>
    </citation>
    <scope>NUCLEOTIDE SEQUENCE</scope>
    <source>
        <strain evidence="1">IN212</strain>
    </source>
</reference>